<sequence>MSSGKPSEGKRDDPSSKFDSGLEVESNKTGKLGIAKDDEDYNDTDESMEILKQFEDDYGSDNNDEDKENKKPEDKGKAVEEEHRGKPSACVFVASLCATKNDDELWYSVTNHFAVFGRISAVKVLRDTANRPYAFVQYYNEHDSNNAIRLGNKSILDGRRLRCEAAKVNRTLFIDFYRTLSMEEVRKTLAEFGEIEDFSSSNNFGVIRFDGNVKSRFWFVKFVYRDDAIRAFAHLTNDSNFEVKWAQNIDHSKTSFKSTYTPVRRYSNNDVQHEFDNYSIFIGQLSPETTKEDLQERFSKHGKIENINLIHKENNVFAFIKFEEETGAARSVESENHSMFLKKTIHVQYKEYHGNKKILNESKGIQLAPSPINSGNRFSRKKRYDYYLIPGNSMGNQRQHPRFSHYDNSNQGPSPGSGRGNSEYKKGYPFGIKPPENIRSYSPKSANGEVVWEFQR</sequence>
<reference evidence="1" key="1">
    <citation type="submission" date="2022-06" db="EMBL/GenBank/DDBJ databases">
        <authorList>
            <person name="Legras J.-L."/>
            <person name="Devillers H."/>
            <person name="Grondin C."/>
        </authorList>
    </citation>
    <scope>NUCLEOTIDE SEQUENCE</scope>
    <source>
        <strain evidence="1">CLIB 1444</strain>
    </source>
</reference>
<protein>
    <submittedName>
        <fullName evidence="1">Uncharacterized protein</fullName>
    </submittedName>
</protein>
<gene>
    <name evidence="1" type="ORF">CLIB1444_15S02168</name>
</gene>
<evidence type="ECO:0000313" key="1">
    <source>
        <dbReference type="EMBL" id="CAH6723478.1"/>
    </source>
</evidence>
<accession>A0ACA9YEH3</accession>
<organism evidence="1 2">
    <name type="scientific">[Candida] jaroonii</name>
    <dbReference type="NCBI Taxonomy" id="467808"/>
    <lineage>
        <taxon>Eukaryota</taxon>
        <taxon>Fungi</taxon>
        <taxon>Dikarya</taxon>
        <taxon>Ascomycota</taxon>
        <taxon>Saccharomycotina</taxon>
        <taxon>Pichiomycetes</taxon>
        <taxon>Debaryomycetaceae</taxon>
        <taxon>Yamadazyma</taxon>
    </lineage>
</organism>
<dbReference type="EMBL" id="CALSDN010000015">
    <property type="protein sequence ID" value="CAH6723478.1"/>
    <property type="molecule type" value="Genomic_DNA"/>
</dbReference>
<proteinExistence type="predicted"/>
<comment type="caution">
    <text evidence="1">The sequence shown here is derived from an EMBL/GenBank/DDBJ whole genome shotgun (WGS) entry which is preliminary data.</text>
</comment>
<dbReference type="Proteomes" id="UP001152531">
    <property type="component" value="Unassembled WGS sequence"/>
</dbReference>
<evidence type="ECO:0000313" key="2">
    <source>
        <dbReference type="Proteomes" id="UP001152531"/>
    </source>
</evidence>
<keyword evidence="2" id="KW-1185">Reference proteome</keyword>
<name>A0ACA9YEH3_9ASCO</name>